<keyword evidence="1" id="KW-0862">Zinc</keyword>
<name>A0A1Y1WLX3_9FUNG</name>
<protein>
    <recommendedName>
        <fullName evidence="3">CCHC-type domain-containing protein</fullName>
    </recommendedName>
</protein>
<feature type="domain" description="CCHC-type" evidence="3">
    <location>
        <begin position="277"/>
        <end position="290"/>
    </location>
</feature>
<dbReference type="InterPro" id="IPR001878">
    <property type="entry name" value="Znf_CCHC"/>
</dbReference>
<dbReference type="EMBL" id="MCFD01000001">
    <property type="protein sequence ID" value="ORX74492.1"/>
    <property type="molecule type" value="Genomic_DNA"/>
</dbReference>
<dbReference type="AlphaFoldDB" id="A0A1Y1WLX3"/>
<feature type="region of interest" description="Disordered" evidence="2">
    <location>
        <begin position="301"/>
        <end position="331"/>
    </location>
</feature>
<evidence type="ECO:0000313" key="4">
    <source>
        <dbReference type="EMBL" id="ORX74492.1"/>
    </source>
</evidence>
<evidence type="ECO:0000259" key="3">
    <source>
        <dbReference type="PROSITE" id="PS50158"/>
    </source>
</evidence>
<keyword evidence="1" id="KW-0479">Metal-binding</keyword>
<keyword evidence="1" id="KW-0863">Zinc-finger</keyword>
<feature type="region of interest" description="Disordered" evidence="2">
    <location>
        <begin position="231"/>
        <end position="253"/>
    </location>
</feature>
<comment type="caution">
    <text evidence="4">The sequence shown here is derived from an EMBL/GenBank/DDBJ whole genome shotgun (WGS) entry which is preliminary data.</text>
</comment>
<dbReference type="GeneID" id="63801913"/>
<sequence length="331" mass="37070">MSHSKLAGESSDTCKVEPISTLSPAQVSEQMNLARLVKDSIFSTPLLRLNAKAPAQWLARAEDAMSVNALPETLWPRAIPHIIDEFVHEDWTTYRGSHGLSDPTWANFRSFIMATYGGLKTSVEAALQFRNLMFDGDIQAFNNQYLAVIRRLGIDRKLEWVHIEYCFRLPDPIGANTLDKSPKDLEHTMTLASRHAAWQSIIAAARNDQGEGMMVDRTVFGRRTIRAIGTRQSKGCPAQRNQGEPRELRQRPPIPYEPYKEFCTNEEFLDRLARGLCILCGKRGHVKANCALGMPKAKAKAKSRQATMFPQGAAESDNSYSDAESQLGKDF</sequence>
<dbReference type="Proteomes" id="UP000193922">
    <property type="component" value="Unassembled WGS sequence"/>
</dbReference>
<reference evidence="4 5" key="1">
    <citation type="submission" date="2016-07" db="EMBL/GenBank/DDBJ databases">
        <title>Pervasive Adenine N6-methylation of Active Genes in Fungi.</title>
        <authorList>
            <consortium name="DOE Joint Genome Institute"/>
            <person name="Mondo S.J."/>
            <person name="Dannebaum R.O."/>
            <person name="Kuo R.C."/>
            <person name="Labutti K."/>
            <person name="Haridas S."/>
            <person name="Kuo A."/>
            <person name="Salamov A."/>
            <person name="Ahrendt S.R."/>
            <person name="Lipzen A."/>
            <person name="Sullivan W."/>
            <person name="Andreopoulos W.B."/>
            <person name="Clum A."/>
            <person name="Lindquist E."/>
            <person name="Daum C."/>
            <person name="Ramamoorthy G.K."/>
            <person name="Gryganskyi A."/>
            <person name="Culley D."/>
            <person name="Magnuson J.K."/>
            <person name="James T.Y."/>
            <person name="O'Malley M.A."/>
            <person name="Stajich J.E."/>
            <person name="Spatafora J.W."/>
            <person name="Visel A."/>
            <person name="Grigoriev I.V."/>
        </authorList>
    </citation>
    <scope>NUCLEOTIDE SEQUENCE [LARGE SCALE GENOMIC DNA]</scope>
    <source>
        <strain evidence="4 5">ATCC 12442</strain>
    </source>
</reference>
<evidence type="ECO:0000313" key="5">
    <source>
        <dbReference type="Proteomes" id="UP000193922"/>
    </source>
</evidence>
<proteinExistence type="predicted"/>
<evidence type="ECO:0000256" key="1">
    <source>
        <dbReference type="PROSITE-ProRule" id="PRU00047"/>
    </source>
</evidence>
<dbReference type="GO" id="GO:0008270">
    <property type="term" value="F:zinc ion binding"/>
    <property type="evidence" value="ECO:0007669"/>
    <property type="project" value="UniProtKB-KW"/>
</dbReference>
<evidence type="ECO:0000256" key="2">
    <source>
        <dbReference type="SAM" id="MobiDB-lite"/>
    </source>
</evidence>
<dbReference type="GO" id="GO:0003676">
    <property type="term" value="F:nucleic acid binding"/>
    <property type="evidence" value="ECO:0007669"/>
    <property type="project" value="InterPro"/>
</dbReference>
<dbReference type="RefSeq" id="XP_040747703.1">
    <property type="nucleotide sequence ID" value="XM_040885265.1"/>
</dbReference>
<organism evidence="4 5">
    <name type="scientific">Linderina pennispora</name>
    <dbReference type="NCBI Taxonomy" id="61395"/>
    <lineage>
        <taxon>Eukaryota</taxon>
        <taxon>Fungi</taxon>
        <taxon>Fungi incertae sedis</taxon>
        <taxon>Zoopagomycota</taxon>
        <taxon>Kickxellomycotina</taxon>
        <taxon>Kickxellomycetes</taxon>
        <taxon>Kickxellales</taxon>
        <taxon>Kickxellaceae</taxon>
        <taxon>Linderina</taxon>
    </lineage>
</organism>
<dbReference type="PROSITE" id="PS50158">
    <property type="entry name" value="ZF_CCHC"/>
    <property type="match status" value="1"/>
</dbReference>
<accession>A0A1Y1WLX3</accession>
<keyword evidence="5" id="KW-1185">Reference proteome</keyword>
<dbReference type="OrthoDB" id="10461625at2759"/>
<gene>
    <name evidence="4" type="ORF">DL89DRAFT_254328</name>
</gene>